<dbReference type="STRING" id="1265861.BCAMP_13061"/>
<accession>W7C7J7</accession>
<sequence>SGDLGSLKGGESLFISFKVKVSAEAKGKVVNVATVDGNVPPPTPGEPDVPLVPEKPTTDINVPPGQVNGEKLVNNKTKATAHVGDTLNYSIKLTHEAGSGPWVGQVVDKLPNHVSFVPNSTTIDGKAVADKGIWNEQTLTVKELRLTNETATAVIAFKVKVKRRSLKIRTVVNKAVATPKDPDDNPPVPDIPSVPTVVVPTAGKLKAEKKRL</sequence>
<dbReference type="AlphaFoldDB" id="W7C7J7"/>
<dbReference type="InterPro" id="IPR047589">
    <property type="entry name" value="DUF11_rpt"/>
</dbReference>
<dbReference type="OrthoDB" id="1751088at2"/>
<dbReference type="EMBL" id="AODH01000123">
    <property type="protein sequence ID" value="EUJ31656.1"/>
    <property type="molecule type" value="Genomic_DNA"/>
</dbReference>
<evidence type="ECO:0000259" key="2">
    <source>
        <dbReference type="Pfam" id="PF01345"/>
    </source>
</evidence>
<dbReference type="Proteomes" id="UP000019243">
    <property type="component" value="Unassembled WGS sequence"/>
</dbReference>
<feature type="domain" description="DUF11" evidence="2">
    <location>
        <begin position="75"/>
        <end position="185"/>
    </location>
</feature>
<feature type="non-terminal residue" evidence="3">
    <location>
        <position position="1"/>
    </location>
</feature>
<dbReference type="Pfam" id="PF01345">
    <property type="entry name" value="DUF11"/>
    <property type="match status" value="1"/>
</dbReference>
<comment type="caution">
    <text evidence="3">The sequence shown here is derived from an EMBL/GenBank/DDBJ whole genome shotgun (WGS) entry which is preliminary data.</text>
</comment>
<protein>
    <submittedName>
        <fullName evidence="3">Lpxtg-motif cell wall anchor domain-containing protein</fullName>
    </submittedName>
</protein>
<feature type="non-terminal residue" evidence="3">
    <location>
        <position position="212"/>
    </location>
</feature>
<evidence type="ECO:0000313" key="3">
    <source>
        <dbReference type="EMBL" id="EUJ31656.1"/>
    </source>
</evidence>
<gene>
    <name evidence="3" type="ORF">BCAMP_13061</name>
</gene>
<feature type="region of interest" description="Disordered" evidence="1">
    <location>
        <begin position="176"/>
        <end position="196"/>
    </location>
</feature>
<organism evidence="3 4">
    <name type="scientific">Brochothrix campestris FSL F6-1037</name>
    <dbReference type="NCBI Taxonomy" id="1265861"/>
    <lineage>
        <taxon>Bacteria</taxon>
        <taxon>Bacillati</taxon>
        <taxon>Bacillota</taxon>
        <taxon>Bacilli</taxon>
        <taxon>Bacillales</taxon>
        <taxon>Listeriaceae</taxon>
        <taxon>Brochothrix</taxon>
    </lineage>
</organism>
<proteinExistence type="predicted"/>
<dbReference type="Gene3D" id="2.60.40.740">
    <property type="match status" value="1"/>
</dbReference>
<dbReference type="NCBIfam" id="TIGR01451">
    <property type="entry name" value="B_ant_repeat"/>
    <property type="match status" value="1"/>
</dbReference>
<reference evidence="3 4" key="1">
    <citation type="submission" date="2012-12" db="EMBL/GenBank/DDBJ databases">
        <title>Novel taxa of Listeriaceae from agricultural environments in the United States.</title>
        <authorList>
            <person name="den Bakker H.C."/>
            <person name="Allred A."/>
            <person name="Warchocki S."/>
            <person name="Wright E.M."/>
            <person name="Burrell A."/>
            <person name="Nightingale K.K."/>
            <person name="Kephart D."/>
            <person name="Wiedmann M."/>
        </authorList>
    </citation>
    <scope>NUCLEOTIDE SEQUENCE [LARGE SCALE GENOMIC DNA]</scope>
    <source>
        <strain evidence="3 4">FSL F6-1037</strain>
    </source>
</reference>
<dbReference type="InterPro" id="IPR001434">
    <property type="entry name" value="OmcB-like_DUF11"/>
</dbReference>
<dbReference type="RefSeq" id="WP_035315934.1">
    <property type="nucleotide sequence ID" value="NZ_AODH01000123.1"/>
</dbReference>
<evidence type="ECO:0000256" key="1">
    <source>
        <dbReference type="SAM" id="MobiDB-lite"/>
    </source>
</evidence>
<keyword evidence="4" id="KW-1185">Reference proteome</keyword>
<evidence type="ECO:0000313" key="4">
    <source>
        <dbReference type="Proteomes" id="UP000019243"/>
    </source>
</evidence>
<name>W7C7J7_9LIST</name>